<reference evidence="3" key="1">
    <citation type="submission" date="2022-11" db="UniProtKB">
        <authorList>
            <consortium name="WormBaseParasite"/>
        </authorList>
    </citation>
    <scope>IDENTIFICATION</scope>
</reference>
<keyword evidence="1" id="KW-1133">Transmembrane helix</keyword>
<evidence type="ECO:0000256" key="1">
    <source>
        <dbReference type="SAM" id="Phobius"/>
    </source>
</evidence>
<sequence length="378" mass="42718">MSNKQLKNKKAFEEMTFIVRQNKSKFNIELFKDPSSREMSDQANLNVASSSLIVKKFDVAEKLSGIKRISFVMGLISVVIRRKLRIGLSKLNFKKKATKSAHISNNLKTRIFKILGSFIELDERLLDDVFFGNFASNADFTKHWLAKCFEIVTNYNNSKMENFEADSLTLFKQKNWKAPPRVPLSRRTLGGSAYMLKLLLFCSCVQQVAAAGGEALILTIGVPLIFTLAGLIIVLYCCWDVEQPSSTNNQLKTVQDEEKRIGNEQSYTSGTLTDEGTIQNSSYYAEATNPKKVVLPIGTFPMLACAWKIDETTKETIYRGEVHTISVSRTAIPMASEYKFMPGVPIPVQHSTMRAMLYVERFCESRGNQMMPDNKTKF</sequence>
<proteinExistence type="predicted"/>
<keyword evidence="1" id="KW-0812">Transmembrane</keyword>
<feature type="transmembrane region" description="Helical" evidence="1">
    <location>
        <begin position="191"/>
        <end position="209"/>
    </location>
</feature>
<keyword evidence="1" id="KW-0472">Membrane</keyword>
<organism evidence="2 3">
    <name type="scientific">Meloidogyne javanica</name>
    <name type="common">Root-knot nematode worm</name>
    <dbReference type="NCBI Taxonomy" id="6303"/>
    <lineage>
        <taxon>Eukaryota</taxon>
        <taxon>Metazoa</taxon>
        <taxon>Ecdysozoa</taxon>
        <taxon>Nematoda</taxon>
        <taxon>Chromadorea</taxon>
        <taxon>Rhabditida</taxon>
        <taxon>Tylenchina</taxon>
        <taxon>Tylenchomorpha</taxon>
        <taxon>Tylenchoidea</taxon>
        <taxon>Meloidogynidae</taxon>
        <taxon>Meloidogyninae</taxon>
        <taxon>Meloidogyne</taxon>
        <taxon>Meloidogyne incognita group</taxon>
    </lineage>
</organism>
<feature type="transmembrane region" description="Helical" evidence="1">
    <location>
        <begin position="215"/>
        <end position="239"/>
    </location>
</feature>
<dbReference type="WBParaSite" id="scaffold20969_cov178.g19600">
    <property type="protein sequence ID" value="scaffold20969_cov178.g19600"/>
    <property type="gene ID" value="scaffold20969_cov178.g19600"/>
</dbReference>
<name>A0A915LY29_MELJA</name>
<accession>A0A915LY29</accession>
<evidence type="ECO:0000313" key="3">
    <source>
        <dbReference type="WBParaSite" id="scaffold20969_cov178.g19600"/>
    </source>
</evidence>
<dbReference type="Proteomes" id="UP000887561">
    <property type="component" value="Unplaced"/>
</dbReference>
<evidence type="ECO:0000313" key="2">
    <source>
        <dbReference type="Proteomes" id="UP000887561"/>
    </source>
</evidence>
<dbReference type="AlphaFoldDB" id="A0A915LY29"/>
<keyword evidence="2" id="KW-1185">Reference proteome</keyword>
<protein>
    <submittedName>
        <fullName evidence="3">Uncharacterized protein</fullName>
    </submittedName>
</protein>